<dbReference type="Proteomes" id="UP001557470">
    <property type="component" value="Unassembled WGS sequence"/>
</dbReference>
<dbReference type="Pfam" id="PF01108">
    <property type="entry name" value="Tissue_fac"/>
    <property type="match status" value="1"/>
</dbReference>
<gene>
    <name evidence="5" type="ORF">UPYG_G00158470</name>
</gene>
<dbReference type="SUPFAM" id="SSF49265">
    <property type="entry name" value="Fibronectin type III"/>
    <property type="match status" value="2"/>
</dbReference>
<dbReference type="InterPro" id="IPR013783">
    <property type="entry name" value="Ig-like_fold"/>
</dbReference>
<reference evidence="5 6" key="1">
    <citation type="submission" date="2024-06" db="EMBL/GenBank/DDBJ databases">
        <authorList>
            <person name="Pan Q."/>
            <person name="Wen M."/>
            <person name="Jouanno E."/>
            <person name="Zahm M."/>
            <person name="Klopp C."/>
            <person name="Cabau C."/>
            <person name="Louis A."/>
            <person name="Berthelot C."/>
            <person name="Parey E."/>
            <person name="Roest Crollius H."/>
            <person name="Montfort J."/>
            <person name="Robinson-Rechavi M."/>
            <person name="Bouchez O."/>
            <person name="Lampietro C."/>
            <person name="Lopez Roques C."/>
            <person name="Donnadieu C."/>
            <person name="Postlethwait J."/>
            <person name="Bobe J."/>
            <person name="Verreycken H."/>
            <person name="Guiguen Y."/>
        </authorList>
    </citation>
    <scope>NUCLEOTIDE SEQUENCE [LARGE SCALE GENOMIC DNA]</scope>
    <source>
        <strain evidence="5">Up_M1</strain>
        <tissue evidence="5">Testis</tissue>
    </source>
</reference>
<keyword evidence="1" id="KW-0472">Membrane</keyword>
<feature type="signal peptide" evidence="2">
    <location>
        <begin position="1"/>
        <end position="22"/>
    </location>
</feature>
<evidence type="ECO:0000259" key="3">
    <source>
        <dbReference type="Pfam" id="PF01108"/>
    </source>
</evidence>
<dbReference type="EMBL" id="JAGEUA010000004">
    <property type="protein sequence ID" value="KAL0985548.1"/>
    <property type="molecule type" value="Genomic_DNA"/>
</dbReference>
<evidence type="ECO:0000313" key="6">
    <source>
        <dbReference type="Proteomes" id="UP001557470"/>
    </source>
</evidence>
<evidence type="ECO:0000256" key="1">
    <source>
        <dbReference type="SAM" id="Phobius"/>
    </source>
</evidence>
<dbReference type="Pfam" id="PF09294">
    <property type="entry name" value="Interfer-bind"/>
    <property type="match status" value="1"/>
</dbReference>
<dbReference type="InterPro" id="IPR003961">
    <property type="entry name" value="FN3_dom"/>
</dbReference>
<feature type="domain" description="Interferon/interleukin receptor" evidence="4">
    <location>
        <begin position="118"/>
        <end position="200"/>
    </location>
</feature>
<keyword evidence="6" id="KW-1185">Reference proteome</keyword>
<evidence type="ECO:0000256" key="2">
    <source>
        <dbReference type="SAM" id="SignalP"/>
    </source>
</evidence>
<feature type="domain" description="Fibronectin type-III" evidence="3">
    <location>
        <begin position="36"/>
        <end position="100"/>
    </location>
</feature>
<accession>A0ABD0WYY2</accession>
<protein>
    <recommendedName>
        <fullName evidence="7">Fibronectin type-III domain-containing protein</fullName>
    </recommendedName>
</protein>
<sequence length="337" mass="37945">MFVLKCVFSSWILCEVLTQALSELCPRGDVRLDAGVRWSPSTDRPGVKYTVQYRTCGNGPDKWQNVSECVQTELTTCNAMSGLGFVMVRVRAQDGNRNESVQNLTPDTAMSCSPEVNLKSLPGRLSIHWTRNNELHDDFADHFQYRVSHGREGEQLKINRSSQSSMPLEDLEVGERYCVQVQYECYGNPFGTPSPLQCASFLESEPQWRRKVVVISLVIAGLLFVMVGVVGYLLYKNHEKIKQLIQSPQLRIPEHVNKFLLKDFTQEPLPLAGTLSLCEEQHDVISIVLPEDDQSDTCASPAASDEEQDYNLFNGVDSSSASLVCYEKSIDHLTHYE</sequence>
<feature type="transmembrane region" description="Helical" evidence="1">
    <location>
        <begin position="212"/>
        <end position="235"/>
    </location>
</feature>
<dbReference type="PANTHER" id="PTHR20859:SF91">
    <property type="match status" value="1"/>
</dbReference>
<name>A0ABD0WYY2_UMBPY</name>
<dbReference type="Gene3D" id="2.60.40.10">
    <property type="entry name" value="Immunoglobulins"/>
    <property type="match status" value="2"/>
</dbReference>
<keyword evidence="2" id="KW-0732">Signal</keyword>
<dbReference type="PANTHER" id="PTHR20859">
    <property type="entry name" value="INTERFERON/INTERLEUKIN RECEPTOR"/>
    <property type="match status" value="1"/>
</dbReference>
<feature type="chain" id="PRO_5044819211" description="Fibronectin type-III domain-containing protein" evidence="2">
    <location>
        <begin position="23"/>
        <end position="337"/>
    </location>
</feature>
<keyword evidence="1" id="KW-1133">Transmembrane helix</keyword>
<evidence type="ECO:0000259" key="4">
    <source>
        <dbReference type="Pfam" id="PF09294"/>
    </source>
</evidence>
<evidence type="ECO:0000313" key="5">
    <source>
        <dbReference type="EMBL" id="KAL0985548.1"/>
    </source>
</evidence>
<dbReference type="AlphaFoldDB" id="A0ABD0WYY2"/>
<proteinExistence type="predicted"/>
<dbReference type="InterPro" id="IPR036116">
    <property type="entry name" value="FN3_sf"/>
</dbReference>
<dbReference type="InterPro" id="IPR050650">
    <property type="entry name" value="Type-II_Cytokine-TF_Rcpt"/>
</dbReference>
<evidence type="ECO:0008006" key="7">
    <source>
        <dbReference type="Google" id="ProtNLM"/>
    </source>
</evidence>
<keyword evidence="1" id="KW-0812">Transmembrane</keyword>
<comment type="caution">
    <text evidence="5">The sequence shown here is derived from an EMBL/GenBank/DDBJ whole genome shotgun (WGS) entry which is preliminary data.</text>
</comment>
<organism evidence="5 6">
    <name type="scientific">Umbra pygmaea</name>
    <name type="common">Eastern mudminnow</name>
    <dbReference type="NCBI Taxonomy" id="75934"/>
    <lineage>
        <taxon>Eukaryota</taxon>
        <taxon>Metazoa</taxon>
        <taxon>Chordata</taxon>
        <taxon>Craniata</taxon>
        <taxon>Vertebrata</taxon>
        <taxon>Euteleostomi</taxon>
        <taxon>Actinopterygii</taxon>
        <taxon>Neopterygii</taxon>
        <taxon>Teleostei</taxon>
        <taxon>Protacanthopterygii</taxon>
        <taxon>Esociformes</taxon>
        <taxon>Umbridae</taxon>
        <taxon>Umbra</taxon>
    </lineage>
</organism>
<dbReference type="InterPro" id="IPR015373">
    <property type="entry name" value="Interferon/interleukin_rcp_dom"/>
</dbReference>